<dbReference type="Gene3D" id="3.10.450.50">
    <property type="match status" value="1"/>
</dbReference>
<dbReference type="InterPro" id="IPR032710">
    <property type="entry name" value="NTF2-like_dom_sf"/>
</dbReference>
<proteinExistence type="predicted"/>
<sequence length="137" mass="15180">MSVKQTLDRFVEFVNSADPAIGNEVIHESAKFHVPFDSKTLIGVDGYLELLGMMRRAFPDVQWTLEDTICEGDKVVGRFKTRGTHNGPFLGFAPTGKTFEIVGMSLFKFSDGKIIREQALPDMLGTLVQIGAVKIPF</sequence>
<dbReference type="GO" id="GO:0030638">
    <property type="term" value="P:polyketide metabolic process"/>
    <property type="evidence" value="ECO:0007669"/>
    <property type="project" value="InterPro"/>
</dbReference>
<name>A0A9P9DYL8_9HYPO</name>
<reference evidence="1" key="1">
    <citation type="journal article" date="2021" name="Nat. Commun.">
        <title>Genetic determinants of endophytism in the Arabidopsis root mycobiome.</title>
        <authorList>
            <person name="Mesny F."/>
            <person name="Miyauchi S."/>
            <person name="Thiergart T."/>
            <person name="Pickel B."/>
            <person name="Atanasova L."/>
            <person name="Karlsson M."/>
            <person name="Huettel B."/>
            <person name="Barry K.W."/>
            <person name="Haridas S."/>
            <person name="Chen C."/>
            <person name="Bauer D."/>
            <person name="Andreopoulos W."/>
            <person name="Pangilinan J."/>
            <person name="LaButti K."/>
            <person name="Riley R."/>
            <person name="Lipzen A."/>
            <person name="Clum A."/>
            <person name="Drula E."/>
            <person name="Henrissat B."/>
            <person name="Kohler A."/>
            <person name="Grigoriev I.V."/>
            <person name="Martin F.M."/>
            <person name="Hacquard S."/>
        </authorList>
    </citation>
    <scope>NUCLEOTIDE SEQUENCE</scope>
    <source>
        <strain evidence="1">MPI-CAGE-AT-0147</strain>
    </source>
</reference>
<dbReference type="PANTHER" id="PTHR38436:SF1">
    <property type="entry name" value="ESTER CYCLASE"/>
    <property type="match status" value="1"/>
</dbReference>
<accession>A0A9P9DYL8</accession>
<evidence type="ECO:0000313" key="2">
    <source>
        <dbReference type="Proteomes" id="UP000738349"/>
    </source>
</evidence>
<dbReference type="Pfam" id="PF07366">
    <property type="entry name" value="SnoaL"/>
    <property type="match status" value="1"/>
</dbReference>
<evidence type="ECO:0008006" key="3">
    <source>
        <dbReference type="Google" id="ProtNLM"/>
    </source>
</evidence>
<dbReference type="Proteomes" id="UP000738349">
    <property type="component" value="Unassembled WGS sequence"/>
</dbReference>
<gene>
    <name evidence="1" type="ORF">EDB81DRAFT_808431</name>
</gene>
<comment type="caution">
    <text evidence="1">The sequence shown here is derived from an EMBL/GenBank/DDBJ whole genome shotgun (WGS) entry which is preliminary data.</text>
</comment>
<keyword evidence="2" id="KW-1185">Reference proteome</keyword>
<protein>
    <recommendedName>
        <fullName evidence="3">Ester cyclase</fullName>
    </recommendedName>
</protein>
<dbReference type="EMBL" id="JAGMUV010000018">
    <property type="protein sequence ID" value="KAH7128859.1"/>
    <property type="molecule type" value="Genomic_DNA"/>
</dbReference>
<dbReference type="AlphaFoldDB" id="A0A9P9DYL8"/>
<dbReference type="SUPFAM" id="SSF54427">
    <property type="entry name" value="NTF2-like"/>
    <property type="match status" value="1"/>
</dbReference>
<dbReference type="InterPro" id="IPR009959">
    <property type="entry name" value="Cyclase_SnoaL-like"/>
</dbReference>
<evidence type="ECO:0000313" key="1">
    <source>
        <dbReference type="EMBL" id="KAH7128859.1"/>
    </source>
</evidence>
<organism evidence="1 2">
    <name type="scientific">Dactylonectria macrodidyma</name>
    <dbReference type="NCBI Taxonomy" id="307937"/>
    <lineage>
        <taxon>Eukaryota</taxon>
        <taxon>Fungi</taxon>
        <taxon>Dikarya</taxon>
        <taxon>Ascomycota</taxon>
        <taxon>Pezizomycotina</taxon>
        <taxon>Sordariomycetes</taxon>
        <taxon>Hypocreomycetidae</taxon>
        <taxon>Hypocreales</taxon>
        <taxon>Nectriaceae</taxon>
        <taxon>Dactylonectria</taxon>
    </lineage>
</organism>
<dbReference type="OrthoDB" id="3657563at2759"/>
<dbReference type="PANTHER" id="PTHR38436">
    <property type="entry name" value="POLYKETIDE CYCLASE SNOAL-LIKE DOMAIN"/>
    <property type="match status" value="1"/>
</dbReference>